<keyword evidence="7" id="KW-1133">Transmembrane helix</keyword>
<comment type="subcellular location">
    <subcellularLocation>
        <location evidence="2">Cytoplasm</location>
        <location evidence="2">Cytoskeleton</location>
        <location evidence="2">Cilium axoneme</location>
    </subcellularLocation>
    <subcellularLocation>
        <location evidence="1">Membrane</location>
        <topology evidence="1">Single-pass membrane protein</topology>
    </subcellularLocation>
</comment>
<dbReference type="GO" id="GO:0016020">
    <property type="term" value="C:membrane"/>
    <property type="evidence" value="ECO:0007669"/>
    <property type="project" value="UniProtKB-SubCell"/>
</dbReference>
<feature type="compositionally biased region" description="Basic and acidic residues" evidence="6">
    <location>
        <begin position="2005"/>
        <end position="2016"/>
    </location>
</feature>
<dbReference type="Proteomes" id="UP001190700">
    <property type="component" value="Unassembled WGS sequence"/>
</dbReference>
<feature type="region of interest" description="Disordered" evidence="6">
    <location>
        <begin position="1405"/>
        <end position="1444"/>
    </location>
</feature>
<evidence type="ECO:0000256" key="2">
    <source>
        <dbReference type="ARBA" id="ARBA00004430"/>
    </source>
</evidence>
<evidence type="ECO:0000256" key="6">
    <source>
        <dbReference type="SAM" id="MobiDB-lite"/>
    </source>
</evidence>
<feature type="compositionally biased region" description="Acidic residues" evidence="6">
    <location>
        <begin position="2017"/>
        <end position="2030"/>
    </location>
</feature>
<dbReference type="SMART" id="SM01411">
    <property type="entry name" value="Ephrin_rec_like"/>
    <property type="match status" value="3"/>
</dbReference>
<comment type="caution">
    <text evidence="9">The sequence shown here is derived from an EMBL/GenBank/DDBJ whole genome shotgun (WGS) entry which is preliminary data.</text>
</comment>
<feature type="transmembrane region" description="Helical" evidence="7">
    <location>
        <begin position="1226"/>
        <end position="1243"/>
    </location>
</feature>
<keyword evidence="7" id="KW-0812">Transmembrane</keyword>
<dbReference type="GO" id="GO:0005930">
    <property type="term" value="C:axoneme"/>
    <property type="evidence" value="ECO:0007669"/>
    <property type="project" value="UniProtKB-SubCell"/>
</dbReference>
<dbReference type="Gene3D" id="3.80.10.10">
    <property type="entry name" value="Ribonuclease Inhibitor"/>
    <property type="match status" value="1"/>
</dbReference>
<reference evidence="9 10" key="1">
    <citation type="journal article" date="2015" name="Genome Biol. Evol.">
        <title>Comparative Genomics of a Bacterivorous Green Alga Reveals Evolutionary Causalities and Consequences of Phago-Mixotrophic Mode of Nutrition.</title>
        <authorList>
            <person name="Burns J.A."/>
            <person name="Paasch A."/>
            <person name="Narechania A."/>
            <person name="Kim E."/>
        </authorList>
    </citation>
    <scope>NUCLEOTIDE SEQUENCE [LARGE SCALE GENOMIC DNA]</scope>
    <source>
        <strain evidence="9 10">PLY_AMNH</strain>
    </source>
</reference>
<feature type="region of interest" description="Disordered" evidence="6">
    <location>
        <begin position="279"/>
        <end position="455"/>
    </location>
</feature>
<keyword evidence="5 7" id="KW-0472">Membrane</keyword>
<evidence type="ECO:0000313" key="10">
    <source>
        <dbReference type="Proteomes" id="UP001190700"/>
    </source>
</evidence>
<feature type="transmembrane region" description="Helical" evidence="7">
    <location>
        <begin position="1910"/>
        <end position="1931"/>
    </location>
</feature>
<keyword evidence="10" id="KW-1185">Reference proteome</keyword>
<evidence type="ECO:0000256" key="5">
    <source>
        <dbReference type="ARBA" id="ARBA00023136"/>
    </source>
</evidence>
<name>A0AAE0BEW7_9CHLO</name>
<gene>
    <name evidence="9" type="ORF">CYMTET_54588</name>
</gene>
<feature type="compositionally biased region" description="Pro residues" evidence="6">
    <location>
        <begin position="353"/>
        <end position="363"/>
    </location>
</feature>
<feature type="transmembrane region" description="Helical" evidence="7">
    <location>
        <begin position="1560"/>
        <end position="1583"/>
    </location>
</feature>
<dbReference type="InterPro" id="IPR032675">
    <property type="entry name" value="LRR_dom_sf"/>
</dbReference>
<feature type="transmembrane region" description="Helical" evidence="7">
    <location>
        <begin position="1870"/>
        <end position="1890"/>
    </location>
</feature>
<proteinExistence type="predicted"/>
<feature type="region of interest" description="Disordered" evidence="6">
    <location>
        <begin position="1761"/>
        <end position="1805"/>
    </location>
</feature>
<dbReference type="Pfam" id="PF07699">
    <property type="entry name" value="Ephrin_rec_like"/>
    <property type="match status" value="1"/>
</dbReference>
<dbReference type="PANTHER" id="PTHR48054">
    <property type="entry name" value="RECEPTOR KINASE-LIKE PROTEIN XA21"/>
    <property type="match status" value="1"/>
</dbReference>
<feature type="compositionally biased region" description="Pro residues" evidence="6">
    <location>
        <begin position="414"/>
        <end position="441"/>
    </location>
</feature>
<dbReference type="EMBL" id="LGRX02035348">
    <property type="protein sequence ID" value="KAK3235187.1"/>
    <property type="molecule type" value="Genomic_DNA"/>
</dbReference>
<feature type="compositionally biased region" description="Low complexity" evidence="6">
    <location>
        <begin position="296"/>
        <end position="352"/>
    </location>
</feature>
<evidence type="ECO:0000256" key="7">
    <source>
        <dbReference type="SAM" id="Phobius"/>
    </source>
</evidence>
<dbReference type="PANTHER" id="PTHR48054:SF47">
    <property type="entry name" value="OS06G0179800 PROTEIN"/>
    <property type="match status" value="1"/>
</dbReference>
<feature type="compositionally biased region" description="Polar residues" evidence="6">
    <location>
        <begin position="1420"/>
        <end position="1430"/>
    </location>
</feature>
<feature type="region of interest" description="Disordered" evidence="6">
    <location>
        <begin position="2005"/>
        <end position="2033"/>
    </location>
</feature>
<feature type="compositionally biased region" description="Low complexity" evidence="6">
    <location>
        <begin position="1767"/>
        <end position="1782"/>
    </location>
</feature>
<sequence>MSLTGTVPTELGELTAMTELNLYVNSLTGTVPTELGELTATTMLYLAYNRLTGTVPTELVELTAMAKMKLHENSLTGTVPTELGELTAMTVLELLVNSLTGTVPTELGELTAMAALNLYVNSLTGTVPTELGELTAMTELNLGHNSLIGTVSTELGELTAMTALHLGHNSLIGTVPTELGELTAMAKMELNSDNLTGTVPTELGELTAMTLLEVHSNSLTGTVPTELGELTAMAKMYLQYNSLIGTVPTELGELTAMTELDVSYNSDLCGTIPENVEVTSTEGTSLNQDCPMTGKPTAMTTSPTTSPTSRPTATLTMPPSTSPTTAGPSHSPTASPSHSPTTLPTSGPAATPTMPPSTSPPTEIPSHLLTTSPTVVPSLSLTPGPTTIPPTSSPVSSRADSTAAPTFGGHNKPPSAPYPPPPPAPPPPPSPPCPPPPPPPGFAALPVTRSPEESEATTVAFTFGGDDVAMFACQLDEGPMTKCTSPREVSWLVAGNHTFAVNATLESGVILRKEHRWTVAPRLRFAADVVHATLNTQNLRTEFLELQSTSDEASYVTSSDFFIEQVLSWENVDANVNDTADTSELQAYTSKGTHGVIEVDLDASQVNGTATRNFTVVVVVADNHAVDFTSVINATIVVTVYAQSTLLLMPSSGDVVPFSGQQARVVVAGQEPTIIHPYIINVGTGVSAHDGGAACSSATTFSITARDNQTWVSVEPNNGTLTTTGDVQTLRVVFLQIHNHSVTNQIATFHITNTVDGVVYVQELRVLLTVVADVISNRSMATRADDGLALQTGGSAKWTVTPLDRFGNALAEDDTNFLVDVFRTELQPGTRKELDGQPAAHFNESTGRYTSQVDSMIPYGAYVVYVRFVDREQQQEAMEELPAWNWTDPQGCALQNTPLEYNFSPASCNEEFDHQVADELGLSCECVAGYYNAASDADGQVSCEPCGYGRYGPMSTTHGRDEACRLCNYEGSTDGLTTLRPDEVSQDECVCAQGYYHAPDELHHCTPCEPGSYQDQLNSSSCAACPIGTHSEDTGRVDVCSEECVERKVAPMEGLAECLACVPNTHAKYTCLFNGSWYVDALAFCHEFAADTLQAVCVCDDGFYQSEPDKGGALVNQTCERCSEGARCHYGLMRGLAGYWRKDTGKTEFYKCEPDDICLGEVTSETYETDGMLHRYSETGQVEVLESTELSSCREGHDAVLCGACQDGWTLGDDGYCKDCGTKGALWVYVLLGVSLLLLVAWLQRPFYRNVELVVREKAVSVVRQARASSASSLTQIRRFSVSVLQQLRETEEQKLQKRSMMLLNGRKAKGRARDVCVSAGGIDELERIAILRNPGSVFQAVPNVTSQAVTPAGCEEHAGSTVGALDDVGREANKDARGEPGQESRVSLYAAMGADTQTSIRMRRMQSSASRNLTDDTVAKSSKVGSRMSTEGEELVRQNGQSGRLNPRTMLKVLKDEQLRENVSTLSDHASVNIDADCATATGSGSSTPQEQFRNSLKQLAAVLLSFSQILASFGAVYNVAWPRGFSSLLRSLQMFNFSVPSISGLPDAGCSLGGLNFLTTHAVCLVTPFAGVAFMWIVAAVSFRSRQKRRHLISPSEYKMFFIRTISFILYISYICISSIMLSYFNCVAVHDEYYLVSDLHVQCWVGPHRRNLPLAVLGVLLYPIGLPAFLFMLLVKYRVPWLAKMKRRAYRLHAARIILDPAYDTQEVSQDPLLALETITFDELTALVAKMERTPGNKRGSKLGKNYSYQPAHAASSNVTLQLTRTSTSATSTTPTSPRCDMGAVPTDMRHHSRPNPHRSRACGNDAVGDAEVLIDTLLQWMSVNHGDVRLSLRVFWNAAAATNHGEEEKCGEMPVRSQCARLEAEAIMHAGFIFSAYHVEVWWYDIGDLLRKLCLACAIVFLDESSITQITTAMTICFAAICVNLSLHPDATPLVQIFTTATHGVLFYTLVLGNYLACLETTAEEEVLLEHLLIWPVLLVYVGFLVCVICSLWHTKEPPRHRNNEMASAHDGDDAEDEDEEDDNDNVDGSKYIKIRSSSIAMSEIDDYDDEVTDMGCASWQDEREIQVNNPLMRHRQSTAMAESDDYENVAGVRRLSIGDQRWVQEPGFRRMNPLYDDFQNEPAV</sequence>
<evidence type="ECO:0000256" key="3">
    <source>
        <dbReference type="ARBA" id="ARBA00022614"/>
    </source>
</evidence>
<keyword evidence="4" id="KW-0677">Repeat</keyword>
<evidence type="ECO:0000256" key="4">
    <source>
        <dbReference type="ARBA" id="ARBA00022737"/>
    </source>
</evidence>
<dbReference type="Gene3D" id="2.10.50.10">
    <property type="entry name" value="Tumor Necrosis Factor Receptor, subunit A, domain 2"/>
    <property type="match status" value="1"/>
</dbReference>
<feature type="transmembrane region" description="Helical" evidence="7">
    <location>
        <begin position="1657"/>
        <end position="1680"/>
    </location>
</feature>
<dbReference type="InterPro" id="IPR011641">
    <property type="entry name" value="Tyr-kin_ephrin_A/B_rcpt-like"/>
</dbReference>
<protein>
    <recommendedName>
        <fullName evidence="8">Tyrosine-protein kinase ephrin type A/B receptor-like domain-containing protein</fullName>
    </recommendedName>
</protein>
<evidence type="ECO:0000259" key="8">
    <source>
        <dbReference type="Pfam" id="PF07699"/>
    </source>
</evidence>
<dbReference type="FunFam" id="3.80.10.10:FF:000095">
    <property type="entry name" value="LRR receptor-like serine/threonine-protein kinase GSO1"/>
    <property type="match status" value="1"/>
</dbReference>
<feature type="compositionally biased region" description="Low complexity" evidence="6">
    <location>
        <begin position="376"/>
        <end position="385"/>
    </location>
</feature>
<evidence type="ECO:0000256" key="1">
    <source>
        <dbReference type="ARBA" id="ARBA00004167"/>
    </source>
</evidence>
<feature type="domain" description="Tyrosine-protein kinase ephrin type A/B receptor-like" evidence="8">
    <location>
        <begin position="994"/>
        <end position="1035"/>
    </location>
</feature>
<evidence type="ECO:0000313" key="9">
    <source>
        <dbReference type="EMBL" id="KAK3235187.1"/>
    </source>
</evidence>
<organism evidence="9 10">
    <name type="scientific">Cymbomonas tetramitiformis</name>
    <dbReference type="NCBI Taxonomy" id="36881"/>
    <lineage>
        <taxon>Eukaryota</taxon>
        <taxon>Viridiplantae</taxon>
        <taxon>Chlorophyta</taxon>
        <taxon>Pyramimonadophyceae</taxon>
        <taxon>Pyramimonadales</taxon>
        <taxon>Pyramimonadaceae</taxon>
        <taxon>Cymbomonas</taxon>
    </lineage>
</organism>
<feature type="compositionally biased region" description="Polar residues" evidence="6">
    <location>
        <begin position="279"/>
        <end position="290"/>
    </location>
</feature>
<feature type="transmembrane region" description="Helical" evidence="7">
    <location>
        <begin position="1977"/>
        <end position="1997"/>
    </location>
</feature>
<feature type="transmembrane region" description="Helical" evidence="7">
    <location>
        <begin position="1501"/>
        <end position="1522"/>
    </location>
</feature>
<dbReference type="SUPFAM" id="SSF52058">
    <property type="entry name" value="L domain-like"/>
    <property type="match status" value="1"/>
</dbReference>
<feature type="transmembrane region" description="Helical" evidence="7">
    <location>
        <begin position="1603"/>
        <end position="1627"/>
    </location>
</feature>
<accession>A0AAE0BEW7</accession>
<feature type="transmembrane region" description="Helical" evidence="7">
    <location>
        <begin position="1938"/>
        <end position="1957"/>
    </location>
</feature>
<keyword evidence="3" id="KW-0433">Leucine-rich repeat</keyword>
<feature type="compositionally biased region" description="Basic residues" evidence="6">
    <location>
        <begin position="1794"/>
        <end position="1804"/>
    </location>
</feature>
<dbReference type="InterPro" id="IPR052592">
    <property type="entry name" value="LRR-RLK"/>
</dbReference>